<sequence length="249" mass="28261">MPSLLEDVLEAHGGLDRWNRFTKLTATVVSGGDLFVIKGTPQDPAPRRQTVWLHEERTSLFPFGGADRRSEFTPDHLRIVTTDGKTVAERDNPRESFAGHVLETPWDALDRAYFNGYAMWTYFTTPFLFTLPGFEVAEIAPWHERDQVWRGLDVTFPPSNPSHSEHQQFYFGPDNLLRRHDYHVDVAGGFAAAQYVYDFIEADGIRLPSARRAFRRDSSGRAWPGLLMVAIDVKNVHFGQAPPPPSPPR</sequence>
<comment type="caution">
    <text evidence="1">The sequence shown here is derived from an EMBL/GenBank/DDBJ whole genome shotgun (WGS) entry which is preliminary data.</text>
</comment>
<reference evidence="1 2" key="1">
    <citation type="submission" date="2024-06" db="EMBL/GenBank/DDBJ databases">
        <title>The Natural Products Discovery Center: Release of the First 8490 Sequenced Strains for Exploring Actinobacteria Biosynthetic Diversity.</title>
        <authorList>
            <person name="Kalkreuter E."/>
            <person name="Kautsar S.A."/>
            <person name="Yang D."/>
            <person name="Bader C.D."/>
            <person name="Teijaro C.N."/>
            <person name="Fluegel L."/>
            <person name="Davis C.M."/>
            <person name="Simpson J.R."/>
            <person name="Lauterbach L."/>
            <person name="Steele A.D."/>
            <person name="Gui C."/>
            <person name="Meng S."/>
            <person name="Li G."/>
            <person name="Viehrig K."/>
            <person name="Ye F."/>
            <person name="Su P."/>
            <person name="Kiefer A.F."/>
            <person name="Nichols A."/>
            <person name="Cepeda A.J."/>
            <person name="Yan W."/>
            <person name="Fan B."/>
            <person name="Jiang Y."/>
            <person name="Adhikari A."/>
            <person name="Zheng C.-J."/>
            <person name="Schuster L."/>
            <person name="Cowan T.M."/>
            <person name="Smanski M.J."/>
            <person name="Chevrette M.G."/>
            <person name="De Carvalho L.P.S."/>
            <person name="Shen B."/>
        </authorList>
    </citation>
    <scope>NUCLEOTIDE SEQUENCE [LARGE SCALE GENOMIC DNA]</scope>
    <source>
        <strain evidence="1 2">NPDC001694</strain>
    </source>
</reference>
<evidence type="ECO:0000313" key="1">
    <source>
        <dbReference type="EMBL" id="MER6274369.1"/>
    </source>
</evidence>
<dbReference type="Proteomes" id="UP001490365">
    <property type="component" value="Unassembled WGS sequence"/>
</dbReference>
<proteinExistence type="predicted"/>
<name>A0ABV1TX85_9ACTN</name>
<evidence type="ECO:0000313" key="2">
    <source>
        <dbReference type="Proteomes" id="UP001490365"/>
    </source>
</evidence>
<dbReference type="EMBL" id="JBEOZM010000051">
    <property type="protein sequence ID" value="MER6274369.1"/>
    <property type="molecule type" value="Genomic_DNA"/>
</dbReference>
<keyword evidence="2" id="KW-1185">Reference proteome</keyword>
<gene>
    <name evidence="1" type="ORF">ABT211_45120</name>
</gene>
<organism evidence="1 2">
    <name type="scientific">Streptomyces sp. 900105755</name>
    <dbReference type="NCBI Taxonomy" id="3154389"/>
    <lineage>
        <taxon>Bacteria</taxon>
        <taxon>Bacillati</taxon>
        <taxon>Actinomycetota</taxon>
        <taxon>Actinomycetes</taxon>
        <taxon>Kitasatosporales</taxon>
        <taxon>Streptomycetaceae</taxon>
        <taxon>Streptomyces</taxon>
    </lineage>
</organism>
<dbReference type="RefSeq" id="WP_351962585.1">
    <property type="nucleotide sequence ID" value="NZ_JBEOZM010000051.1"/>
</dbReference>
<accession>A0ABV1TX85</accession>
<protein>
    <submittedName>
        <fullName evidence="1">Uncharacterized protein</fullName>
    </submittedName>
</protein>